<feature type="non-terminal residue" evidence="6">
    <location>
        <position position="1"/>
    </location>
</feature>
<dbReference type="OrthoDB" id="5307922at2759"/>
<dbReference type="Pfam" id="PF01731">
    <property type="entry name" value="Arylesterase"/>
    <property type="match status" value="1"/>
</dbReference>
<feature type="binding site" evidence="5">
    <location>
        <position position="93"/>
    </location>
    <ligand>
        <name>Ca(2+)</name>
        <dbReference type="ChEBI" id="CHEBI:29108"/>
        <label>1</label>
        <note>catalytic</note>
    </ligand>
</feature>
<evidence type="ECO:0000256" key="4">
    <source>
        <dbReference type="ARBA" id="ARBA00023180"/>
    </source>
</evidence>
<evidence type="ECO:0000256" key="3">
    <source>
        <dbReference type="ARBA" id="ARBA00023157"/>
    </source>
</evidence>
<dbReference type="InterPro" id="IPR051288">
    <property type="entry name" value="Serum_paraoxonase/arylesterase"/>
</dbReference>
<comment type="similarity">
    <text evidence="1">Belongs to the paraoxonase family.</text>
</comment>
<evidence type="ECO:0000313" key="6">
    <source>
        <dbReference type="EMBL" id="KXN73082.1"/>
    </source>
</evidence>
<keyword evidence="7" id="KW-1185">Reference proteome</keyword>
<feature type="binding site" evidence="5">
    <location>
        <position position="94"/>
    </location>
    <ligand>
        <name>Ca(2+)</name>
        <dbReference type="ChEBI" id="CHEBI:29108"/>
        <label>1</label>
        <note>catalytic</note>
    </ligand>
</feature>
<comment type="cofactor">
    <cofactor evidence="5">
        <name>Ca(2+)</name>
        <dbReference type="ChEBI" id="CHEBI:29108"/>
    </cofactor>
    <text evidence="5">Binds 2 calcium ions per subunit.</text>
</comment>
<evidence type="ECO:0000256" key="1">
    <source>
        <dbReference type="ARBA" id="ARBA00008595"/>
    </source>
</evidence>
<keyword evidence="2" id="KW-0378">Hydrolase</keyword>
<dbReference type="Gene3D" id="2.120.10.30">
    <property type="entry name" value="TolB, C-terminal domain"/>
    <property type="match status" value="1"/>
</dbReference>
<dbReference type="Proteomes" id="UP000070444">
    <property type="component" value="Unassembled WGS sequence"/>
</dbReference>
<name>A0A137PDN7_CONC2</name>
<organism evidence="6 7">
    <name type="scientific">Conidiobolus coronatus (strain ATCC 28846 / CBS 209.66 / NRRL 28638)</name>
    <name type="common">Delacroixia coronata</name>
    <dbReference type="NCBI Taxonomy" id="796925"/>
    <lineage>
        <taxon>Eukaryota</taxon>
        <taxon>Fungi</taxon>
        <taxon>Fungi incertae sedis</taxon>
        <taxon>Zoopagomycota</taxon>
        <taxon>Entomophthoromycotina</taxon>
        <taxon>Entomophthoromycetes</taxon>
        <taxon>Entomophthorales</taxon>
        <taxon>Ancylistaceae</taxon>
        <taxon>Conidiobolus</taxon>
    </lineage>
</organism>
<evidence type="ECO:0000256" key="2">
    <source>
        <dbReference type="ARBA" id="ARBA00022801"/>
    </source>
</evidence>
<accession>A0A137PDN7</accession>
<evidence type="ECO:0000256" key="5">
    <source>
        <dbReference type="PIRSR" id="PIRSR602640-2"/>
    </source>
</evidence>
<reference evidence="6 7" key="1">
    <citation type="journal article" date="2015" name="Genome Biol. Evol.">
        <title>Phylogenomic analyses indicate that early fungi evolved digesting cell walls of algal ancestors of land plants.</title>
        <authorList>
            <person name="Chang Y."/>
            <person name="Wang S."/>
            <person name="Sekimoto S."/>
            <person name="Aerts A.L."/>
            <person name="Choi C."/>
            <person name="Clum A."/>
            <person name="LaButti K.M."/>
            <person name="Lindquist E.A."/>
            <person name="Yee Ngan C."/>
            <person name="Ohm R.A."/>
            <person name="Salamov A.A."/>
            <person name="Grigoriev I.V."/>
            <person name="Spatafora J.W."/>
            <person name="Berbee M.L."/>
        </authorList>
    </citation>
    <scope>NUCLEOTIDE SEQUENCE [LARGE SCALE GENOMIC DNA]</scope>
    <source>
        <strain evidence="6 7">NRRL 28638</strain>
    </source>
</reference>
<gene>
    <name evidence="6" type="ORF">CONCODRAFT_167718</name>
</gene>
<keyword evidence="3" id="KW-1015">Disulfide bond</keyword>
<dbReference type="GO" id="GO:0046872">
    <property type="term" value="F:metal ion binding"/>
    <property type="evidence" value="ECO:0007669"/>
    <property type="project" value="UniProtKB-KW"/>
</dbReference>
<keyword evidence="5" id="KW-0479">Metal-binding</keyword>
<dbReference type="AlphaFoldDB" id="A0A137PDN7"/>
<protein>
    <recommendedName>
        <fullName evidence="8">SMP-30/Gluconolactonase/LRE-like region domain-containing protein</fullName>
    </recommendedName>
</protein>
<dbReference type="PANTHER" id="PTHR11799">
    <property type="entry name" value="PARAOXONASE"/>
    <property type="match status" value="1"/>
</dbReference>
<dbReference type="GO" id="GO:0004064">
    <property type="term" value="F:arylesterase activity"/>
    <property type="evidence" value="ECO:0007669"/>
    <property type="project" value="InterPro"/>
</dbReference>
<proteinExistence type="inferred from homology"/>
<keyword evidence="5" id="KW-0106">Calcium</keyword>
<dbReference type="PANTHER" id="PTHR11799:SF12">
    <property type="entry name" value="PARAOXONASE-RELATED"/>
    <property type="match status" value="1"/>
</dbReference>
<dbReference type="InterPro" id="IPR002640">
    <property type="entry name" value="Arylesterase"/>
</dbReference>
<sequence>TSHSKYESELLFHLQFAGLIKGGSVTHFGPSSTSTIADSIPFANGVVPSKDGKLLFVASTLGLYINVYKIIKYDNGDIKFRYFDKIYVDAMPDNLNLDSETGDIYVTGAIHPFETITYLGLPGIPKKEQNVAWRVIRIKIVNSSENRDKYEFKTETVLEHGGTEHKMATVSVPHSKLNRMLIGFLFTDEILNCKINP</sequence>
<dbReference type="SUPFAM" id="SSF63829">
    <property type="entry name" value="Calcium-dependent phosphotriesterase"/>
    <property type="match status" value="1"/>
</dbReference>
<evidence type="ECO:0000313" key="7">
    <source>
        <dbReference type="Proteomes" id="UP000070444"/>
    </source>
</evidence>
<keyword evidence="4" id="KW-0325">Glycoprotein</keyword>
<dbReference type="EMBL" id="KQ964441">
    <property type="protein sequence ID" value="KXN73082.1"/>
    <property type="molecule type" value="Genomic_DNA"/>
</dbReference>
<evidence type="ECO:0008006" key="8">
    <source>
        <dbReference type="Google" id="ProtNLM"/>
    </source>
</evidence>
<feature type="binding site" evidence="5">
    <location>
        <position position="44"/>
    </location>
    <ligand>
        <name>Ca(2+)</name>
        <dbReference type="ChEBI" id="CHEBI:29108"/>
        <label>1</label>
        <note>catalytic</note>
    </ligand>
</feature>
<dbReference type="InterPro" id="IPR011042">
    <property type="entry name" value="6-blade_b-propeller_TolB-like"/>
</dbReference>